<keyword evidence="11" id="KW-1185">Reference proteome</keyword>
<dbReference type="eggNOG" id="COG1820">
    <property type="taxonomic scope" value="Bacteria"/>
</dbReference>
<organism evidence="10 11">
    <name type="scientific">Mycoplasma crocodyli (strain ATCC 51981 / MP145)</name>
    <dbReference type="NCBI Taxonomy" id="512564"/>
    <lineage>
        <taxon>Bacteria</taxon>
        <taxon>Bacillati</taxon>
        <taxon>Mycoplasmatota</taxon>
        <taxon>Mollicutes</taxon>
        <taxon>Mycoplasmataceae</taxon>
        <taxon>Mycoplasma</taxon>
    </lineage>
</organism>
<dbReference type="RefSeq" id="WP_013054620.1">
    <property type="nucleotide sequence ID" value="NC_014014.1"/>
</dbReference>
<keyword evidence="4 5" id="KW-0119">Carbohydrate metabolism</keyword>
<evidence type="ECO:0000256" key="4">
    <source>
        <dbReference type="ARBA" id="ARBA00023277"/>
    </source>
</evidence>
<evidence type="ECO:0000313" key="11">
    <source>
        <dbReference type="Proteomes" id="UP000001845"/>
    </source>
</evidence>
<dbReference type="AlphaFoldDB" id="D5E594"/>
<evidence type="ECO:0000256" key="1">
    <source>
        <dbReference type="ARBA" id="ARBA00010716"/>
    </source>
</evidence>
<feature type="binding site" evidence="7">
    <location>
        <position position="214"/>
    </location>
    <ligand>
        <name>substrate</name>
    </ligand>
</feature>
<dbReference type="PANTHER" id="PTHR11113">
    <property type="entry name" value="N-ACETYLGLUCOSAMINE-6-PHOSPHATE DEACETYLASE"/>
    <property type="match status" value="1"/>
</dbReference>
<feature type="binding site" evidence="7">
    <location>
        <begin position="206"/>
        <end position="207"/>
    </location>
    <ligand>
        <name>substrate</name>
    </ligand>
</feature>
<protein>
    <submittedName>
        <fullName evidence="10">N-acetylglucosamine-6-phosphate deacetylase</fullName>
        <ecNumber evidence="10">3.5.1.25</ecNumber>
    </submittedName>
</protein>
<reference evidence="11" key="1">
    <citation type="submission" date="2010-03" db="EMBL/GenBank/DDBJ databases">
        <title>The complete genome of Mycoplasma crocodyli MP145.</title>
        <authorList>
            <person name="Glass J.I."/>
            <person name="Durkin A.S."/>
            <person name="Hostetler J."/>
            <person name="Jackson J."/>
            <person name="Johnson J."/>
            <person name="May M.A."/>
            <person name="Paralanov V."/>
            <person name="Radune D."/>
            <person name="Szczypinski B."/>
            <person name="Brown D.R."/>
        </authorList>
    </citation>
    <scope>NUCLEOTIDE SEQUENCE [LARGE SCALE GENOMIC DNA]</scope>
    <source>
        <strain evidence="11">ATCC 51981 / MP145</strain>
    </source>
</reference>
<reference evidence="10 11" key="3">
    <citation type="journal article" date="2011" name="J. Bacteriol.">
        <title>Genome sequences of Mycoplasma alligatoris A21JP2T and Mycoplasma crocodyli MP145T.</title>
        <authorList>
            <person name="Brown D.R."/>
            <person name="Farmerie W.G."/>
            <person name="May M."/>
            <person name="Benders G.A."/>
            <person name="Durkin A.S."/>
            <person name="Hlavinka K."/>
            <person name="Hostetler J."/>
            <person name="Jackson J."/>
            <person name="Johnson J."/>
            <person name="Miller R.H."/>
            <person name="Paralanov V."/>
            <person name="Radune D."/>
            <person name="Szczypinski B."/>
            <person name="Glass J.I."/>
        </authorList>
    </citation>
    <scope>NUCLEOTIDE SEQUENCE [LARGE SCALE GENOMIC DNA]</scope>
    <source>
        <strain evidence="11">ATCC 51981 / MP145</strain>
    </source>
</reference>
<dbReference type="InterPro" id="IPR032466">
    <property type="entry name" value="Metal_Hydrolase"/>
</dbReference>
<feature type="binding site" evidence="8">
    <location>
        <position position="117"/>
    </location>
    <ligand>
        <name>Zn(2+)</name>
        <dbReference type="ChEBI" id="CHEBI:29105"/>
    </ligand>
</feature>
<proteinExistence type="inferred from homology"/>
<keyword evidence="3 5" id="KW-0378">Hydrolase</keyword>
<accession>D5E594</accession>
<gene>
    <name evidence="10" type="primary">nagA</name>
    <name evidence="10" type="ordered locus">MCRO_0285</name>
</gene>
<evidence type="ECO:0000256" key="7">
    <source>
        <dbReference type="PIRSR" id="PIRSR038994-2"/>
    </source>
</evidence>
<evidence type="ECO:0000256" key="5">
    <source>
        <dbReference type="PIRNR" id="PIRNR038994"/>
    </source>
</evidence>
<dbReference type="InterPro" id="IPR011059">
    <property type="entry name" value="Metal-dep_hydrolase_composite"/>
</dbReference>
<dbReference type="InterPro" id="IPR003764">
    <property type="entry name" value="GlcNAc_6-P_deAcase"/>
</dbReference>
<dbReference type="Gene3D" id="3.20.20.140">
    <property type="entry name" value="Metal-dependent hydrolases"/>
    <property type="match status" value="1"/>
</dbReference>
<dbReference type="Pfam" id="PF01979">
    <property type="entry name" value="Amidohydro_1"/>
    <property type="match status" value="1"/>
</dbReference>
<dbReference type="EMBL" id="CP001991">
    <property type="protein sequence ID" value="ADE19844.1"/>
    <property type="molecule type" value="Genomic_DNA"/>
</dbReference>
<feature type="active site" description="Proton donor/acceptor" evidence="6">
    <location>
        <position position="261"/>
    </location>
</feature>
<evidence type="ECO:0000313" key="10">
    <source>
        <dbReference type="EMBL" id="ADE19844.1"/>
    </source>
</evidence>
<dbReference type="Gene3D" id="2.30.40.10">
    <property type="entry name" value="Urease, subunit C, domain 1"/>
    <property type="match status" value="1"/>
</dbReference>
<name>D5E594_MYCCM</name>
<feature type="binding site" evidence="7">
    <location>
        <position position="238"/>
    </location>
    <ligand>
        <name>substrate</name>
    </ligand>
</feature>
<comment type="cofactor">
    <cofactor evidence="8">
        <name>a divalent metal cation</name>
        <dbReference type="ChEBI" id="CHEBI:60240"/>
    </cofactor>
    <text evidence="8">Binds 1 divalent metal cation per subunit.</text>
</comment>
<feature type="binding site" evidence="8">
    <location>
        <position position="203"/>
    </location>
    <ligand>
        <name>Zn(2+)</name>
        <dbReference type="ChEBI" id="CHEBI:29105"/>
    </ligand>
</feature>
<dbReference type="STRING" id="512564.MCRO_0285"/>
<evidence type="ECO:0000256" key="2">
    <source>
        <dbReference type="ARBA" id="ARBA00022723"/>
    </source>
</evidence>
<dbReference type="NCBIfam" id="TIGR00221">
    <property type="entry name" value="nagA"/>
    <property type="match status" value="1"/>
</dbReference>
<comment type="similarity">
    <text evidence="1 5">Belongs to the metallo-dependent hydrolases superfamily. NagA family.</text>
</comment>
<dbReference type="Proteomes" id="UP000001845">
    <property type="component" value="Chromosome"/>
</dbReference>
<feature type="domain" description="Amidohydrolase-related" evidence="9">
    <location>
        <begin position="42"/>
        <end position="365"/>
    </location>
</feature>
<evidence type="ECO:0000256" key="3">
    <source>
        <dbReference type="ARBA" id="ARBA00022801"/>
    </source>
</evidence>
<evidence type="ECO:0000259" key="9">
    <source>
        <dbReference type="Pfam" id="PF01979"/>
    </source>
</evidence>
<keyword evidence="2 8" id="KW-0479">Metal-binding</keyword>
<dbReference type="GO" id="GO:0006046">
    <property type="term" value="P:N-acetylglucosamine catabolic process"/>
    <property type="evidence" value="ECO:0007669"/>
    <property type="project" value="TreeGrafter"/>
</dbReference>
<dbReference type="KEGG" id="mcd:MCRO_0285"/>
<evidence type="ECO:0000256" key="6">
    <source>
        <dbReference type="PIRSR" id="PIRSR038994-1"/>
    </source>
</evidence>
<dbReference type="SUPFAM" id="SSF51556">
    <property type="entry name" value="Metallo-dependent hydrolases"/>
    <property type="match status" value="1"/>
</dbReference>
<dbReference type="PANTHER" id="PTHR11113:SF14">
    <property type="entry name" value="N-ACETYLGLUCOSAMINE-6-PHOSPHATE DEACETYLASE"/>
    <property type="match status" value="1"/>
</dbReference>
<dbReference type="GO" id="GO:0046872">
    <property type="term" value="F:metal ion binding"/>
    <property type="evidence" value="ECO:0007669"/>
    <property type="project" value="UniProtKB-KW"/>
</dbReference>
<dbReference type="OrthoDB" id="9776488at2"/>
<evidence type="ECO:0000256" key="8">
    <source>
        <dbReference type="PIRSR" id="PIRSR038994-3"/>
    </source>
</evidence>
<dbReference type="PIRSF" id="PIRSF038994">
    <property type="entry name" value="NagA"/>
    <property type="match status" value="1"/>
</dbReference>
<feature type="binding site" evidence="7">
    <location>
        <begin position="295"/>
        <end position="297"/>
    </location>
    <ligand>
        <name>substrate</name>
    </ligand>
</feature>
<dbReference type="SUPFAM" id="SSF51338">
    <property type="entry name" value="Composite domain of metallo-dependent hydrolases"/>
    <property type="match status" value="1"/>
</dbReference>
<dbReference type="EC" id="3.5.1.25" evidence="10"/>
<dbReference type="InterPro" id="IPR006680">
    <property type="entry name" value="Amidohydro-rel"/>
</dbReference>
<sequence>METLIENVKIINHDKIIKNADVVIENNIIKQVIKKDGEGRRILVPGFIDTHIHGFGGDDVMDGSEAVERISKKLASFGITSFMPTAMTADWQVFLKSLNNISKAKNLVCKNIGIHIEGPYIGPEKKGAHKLEWLRTATLDDIKSIMESSNYTLRKISFDPTRLNNDIVKYLVSNRIIPSIGHSAADYATSIAAYAAGASCTCHMWNAMSGVDSRNPGMLQAALSVKKPYVELIVDFMHVSKESVEFSIKNRGANKIICVSDAIRPAHGQDGKSISGGIPVNKKGLLITLDGTNTIAGSGICLYDAFKNLASLNVPLSKIVKMTSYNAAKNCNLKNTAQIKKNYIADLVIMDNELNILDVYVEGRRIER</sequence>
<dbReference type="HOGENOM" id="CLU_032482_2_1_14"/>
<feature type="binding site" evidence="7">
    <location>
        <position position="128"/>
    </location>
    <ligand>
        <name>substrate</name>
    </ligand>
</feature>
<dbReference type="GO" id="GO:0008448">
    <property type="term" value="F:N-acetylglucosamine-6-phosphate deacetylase activity"/>
    <property type="evidence" value="ECO:0007669"/>
    <property type="project" value="UniProtKB-EC"/>
</dbReference>
<feature type="binding site" evidence="8">
    <location>
        <position position="182"/>
    </location>
    <ligand>
        <name>Zn(2+)</name>
        <dbReference type="ChEBI" id="CHEBI:29105"/>
    </ligand>
</feature>
<reference key="2">
    <citation type="submission" date="2010-03" db="EMBL/GenBank/DDBJ databases">
        <authorList>
            <person name="Ma Z."/>
            <person name="Wang X."/>
            <person name="Liu H."/>
        </authorList>
    </citation>
    <scope>NUCLEOTIDE SEQUENCE</scope>
    <source>
        <strain>MP145</strain>
    </source>
</reference>